<dbReference type="STRING" id="391735.Veis_1819"/>
<dbReference type="PANTHER" id="PTHR39332">
    <property type="entry name" value="BLL4707 PROTEIN"/>
    <property type="match status" value="1"/>
</dbReference>
<dbReference type="InterPro" id="IPR023393">
    <property type="entry name" value="START-like_dom_sf"/>
</dbReference>
<dbReference type="EMBL" id="CP000542">
    <property type="protein sequence ID" value="ABM57572.1"/>
    <property type="molecule type" value="Genomic_DNA"/>
</dbReference>
<keyword evidence="1" id="KW-0732">Signal</keyword>
<dbReference type="eggNOG" id="COG3832">
    <property type="taxonomic scope" value="Bacteria"/>
</dbReference>
<organism evidence="2 3">
    <name type="scientific">Verminephrobacter eiseniae (strain EF01-2)</name>
    <dbReference type="NCBI Taxonomy" id="391735"/>
    <lineage>
        <taxon>Bacteria</taxon>
        <taxon>Pseudomonadati</taxon>
        <taxon>Pseudomonadota</taxon>
        <taxon>Betaproteobacteria</taxon>
        <taxon>Burkholderiales</taxon>
        <taxon>Comamonadaceae</taxon>
        <taxon>Verminephrobacter</taxon>
    </lineage>
</organism>
<dbReference type="InterPro" id="IPR019587">
    <property type="entry name" value="Polyketide_cyclase/dehydratase"/>
</dbReference>
<dbReference type="CDD" id="cd07821">
    <property type="entry name" value="PYR_PYL_RCAR_like"/>
    <property type="match status" value="1"/>
</dbReference>
<evidence type="ECO:0000313" key="3">
    <source>
        <dbReference type="Proteomes" id="UP000000374"/>
    </source>
</evidence>
<feature type="chain" id="PRO_5002640467" evidence="1">
    <location>
        <begin position="38"/>
        <end position="195"/>
    </location>
</feature>
<protein>
    <submittedName>
        <fullName evidence="2">MxaD protein, putative</fullName>
    </submittedName>
</protein>
<evidence type="ECO:0000256" key="1">
    <source>
        <dbReference type="SAM" id="SignalP"/>
    </source>
</evidence>
<feature type="signal peptide" evidence="1">
    <location>
        <begin position="1"/>
        <end position="37"/>
    </location>
</feature>
<dbReference type="Pfam" id="PF10604">
    <property type="entry name" value="Polyketide_cyc2"/>
    <property type="match status" value="1"/>
</dbReference>
<accession>A1WIW5</accession>
<proteinExistence type="predicted"/>
<evidence type="ECO:0000313" key="2">
    <source>
        <dbReference type="EMBL" id="ABM57572.1"/>
    </source>
</evidence>
<sequence>MKSQPHPHPHPAHRRSHRGLPALAFALAVLTAPSAHAHGPTPQKIDEAVEIAAAPAAVWALVGDFGSLARWNPRLKASEADQGNAVGSKRRLTFDQGAGVSEELDEHLPAEMSMSYRSGRTIDTKVLPVGSYSARLRVVPAGSGSRLEWRARAYRADTGNEPAAGLDDAAAVQALRDFMLPALHAAKKKLEDKQN</sequence>
<dbReference type="SUPFAM" id="SSF55961">
    <property type="entry name" value="Bet v1-like"/>
    <property type="match status" value="1"/>
</dbReference>
<gene>
    <name evidence="2" type="ordered locus">Veis_1819</name>
</gene>
<keyword evidence="3" id="KW-1185">Reference proteome</keyword>
<dbReference type="HOGENOM" id="CLU_106645_0_1_4"/>
<dbReference type="Proteomes" id="UP000000374">
    <property type="component" value="Chromosome"/>
</dbReference>
<dbReference type="KEGG" id="vei:Veis_1819"/>
<name>A1WIW5_VEREI</name>
<reference evidence="3" key="1">
    <citation type="submission" date="2006-12" db="EMBL/GenBank/DDBJ databases">
        <title>Complete sequence of chromosome 1 of Verminephrobacter eiseniae EF01-2.</title>
        <authorList>
            <person name="Copeland A."/>
            <person name="Lucas S."/>
            <person name="Lapidus A."/>
            <person name="Barry K."/>
            <person name="Detter J.C."/>
            <person name="Glavina del Rio T."/>
            <person name="Dalin E."/>
            <person name="Tice H."/>
            <person name="Pitluck S."/>
            <person name="Chertkov O."/>
            <person name="Brettin T."/>
            <person name="Bruce D."/>
            <person name="Han C."/>
            <person name="Tapia R."/>
            <person name="Gilna P."/>
            <person name="Schmutz J."/>
            <person name="Larimer F."/>
            <person name="Land M."/>
            <person name="Hauser L."/>
            <person name="Kyrpides N."/>
            <person name="Kim E."/>
            <person name="Stahl D."/>
            <person name="Richardson P."/>
        </authorList>
    </citation>
    <scope>NUCLEOTIDE SEQUENCE [LARGE SCALE GENOMIC DNA]</scope>
    <source>
        <strain evidence="3">EF01-2</strain>
    </source>
</reference>
<dbReference type="PANTHER" id="PTHR39332:SF7">
    <property type="entry name" value="SRPBCC FAMILY PROTEIN"/>
    <property type="match status" value="1"/>
</dbReference>
<dbReference type="Gene3D" id="3.30.530.20">
    <property type="match status" value="1"/>
</dbReference>
<dbReference type="AlphaFoldDB" id="A1WIW5"/>